<evidence type="ECO:0000256" key="8">
    <source>
        <dbReference type="ARBA" id="ARBA00022801"/>
    </source>
</evidence>
<dbReference type="GO" id="GO:0008237">
    <property type="term" value="F:metallopeptidase activity"/>
    <property type="evidence" value="ECO:0007669"/>
    <property type="project" value="UniProtKB-KW"/>
</dbReference>
<organism evidence="10 11">
    <name type="scientific">Levilactobacillus bambusae</name>
    <dbReference type="NCBI Taxonomy" id="2024736"/>
    <lineage>
        <taxon>Bacteria</taxon>
        <taxon>Bacillati</taxon>
        <taxon>Bacillota</taxon>
        <taxon>Bacilli</taxon>
        <taxon>Lactobacillales</taxon>
        <taxon>Lactobacillaceae</taxon>
        <taxon>Levilactobacillus</taxon>
    </lineage>
</organism>
<comment type="similarity">
    <text evidence="4">Belongs to the peptidase M29 family.</text>
</comment>
<protein>
    <submittedName>
        <fullName evidence="10">Aminopeptidase</fullName>
    </submittedName>
</protein>
<dbReference type="RefSeq" id="WP_109249860.1">
    <property type="nucleotide sequence ID" value="NZ_QCXQ01000002.1"/>
</dbReference>
<name>A0A2V1MXZ1_9LACO</name>
<dbReference type="GO" id="GO:0004177">
    <property type="term" value="F:aminopeptidase activity"/>
    <property type="evidence" value="ECO:0007669"/>
    <property type="project" value="UniProtKB-KW"/>
</dbReference>
<dbReference type="PANTHER" id="PTHR34448">
    <property type="entry name" value="AMINOPEPTIDASE"/>
    <property type="match status" value="1"/>
</dbReference>
<dbReference type="AlphaFoldDB" id="A0A2V1MXZ1"/>
<reference evidence="10 11" key="1">
    <citation type="journal article" date="2018" name="Int. J. Syst. Evol. Microbiol.">
        <title>Lactobacillus bambusae sp. nov., isolated from a traditional fermented Ma-bamboo shoots of Taiwan.</title>
        <authorList>
            <person name="Wang L.-T."/>
        </authorList>
    </citation>
    <scope>NUCLEOTIDE SEQUENCE [LARGE SCALE GENOMIC DNA]</scope>
    <source>
        <strain evidence="10 11">BS-W1</strain>
    </source>
</reference>
<keyword evidence="5 10" id="KW-0031">Aminopeptidase</keyword>
<evidence type="ECO:0000256" key="6">
    <source>
        <dbReference type="ARBA" id="ARBA00022670"/>
    </source>
</evidence>
<dbReference type="Pfam" id="PF02073">
    <property type="entry name" value="Peptidase_M29"/>
    <property type="match status" value="1"/>
</dbReference>
<dbReference type="OrthoDB" id="9803993at2"/>
<evidence type="ECO:0000256" key="9">
    <source>
        <dbReference type="ARBA" id="ARBA00023049"/>
    </source>
</evidence>
<dbReference type="GO" id="GO:0006508">
    <property type="term" value="P:proteolysis"/>
    <property type="evidence" value="ECO:0007669"/>
    <property type="project" value="UniProtKB-KW"/>
</dbReference>
<dbReference type="Proteomes" id="UP000245080">
    <property type="component" value="Unassembled WGS sequence"/>
</dbReference>
<dbReference type="PRINTS" id="PR00919">
    <property type="entry name" value="THERMOPTASE"/>
</dbReference>
<comment type="caution">
    <text evidence="10">The sequence shown here is derived from an EMBL/GenBank/DDBJ whole genome shotgun (WGS) entry which is preliminary data.</text>
</comment>
<gene>
    <name evidence="10" type="ORF">DCM90_02865</name>
</gene>
<proteinExistence type="inferred from homology"/>
<keyword evidence="6" id="KW-0645">Protease</keyword>
<evidence type="ECO:0000313" key="11">
    <source>
        <dbReference type="Proteomes" id="UP000245080"/>
    </source>
</evidence>
<evidence type="ECO:0000256" key="4">
    <source>
        <dbReference type="ARBA" id="ARBA00008236"/>
    </source>
</evidence>
<dbReference type="InterPro" id="IPR052170">
    <property type="entry name" value="M29_Exopeptidase"/>
</dbReference>
<evidence type="ECO:0000313" key="10">
    <source>
        <dbReference type="EMBL" id="PWF99910.1"/>
    </source>
</evidence>
<accession>A0A2V1MXZ1</accession>
<comment type="cofactor">
    <cofactor evidence="2">
        <name>Mg(2+)</name>
        <dbReference type="ChEBI" id="CHEBI:18420"/>
    </cofactor>
</comment>
<evidence type="ECO:0000256" key="1">
    <source>
        <dbReference type="ARBA" id="ARBA00001941"/>
    </source>
</evidence>
<keyword evidence="8" id="KW-0378">Hydrolase</keyword>
<evidence type="ECO:0000256" key="3">
    <source>
        <dbReference type="ARBA" id="ARBA00001947"/>
    </source>
</evidence>
<evidence type="ECO:0000256" key="5">
    <source>
        <dbReference type="ARBA" id="ARBA00022438"/>
    </source>
</evidence>
<evidence type="ECO:0000256" key="7">
    <source>
        <dbReference type="ARBA" id="ARBA00022723"/>
    </source>
</evidence>
<dbReference type="PANTHER" id="PTHR34448:SF3">
    <property type="entry name" value="AMINOPEPTIDASE AMPS"/>
    <property type="match status" value="1"/>
</dbReference>
<dbReference type="Gene3D" id="3.40.1830.10">
    <property type="entry name" value="Thermophilic metalloprotease (M29)"/>
    <property type="match status" value="1"/>
</dbReference>
<keyword evidence="7" id="KW-0479">Metal-binding</keyword>
<comment type="cofactor">
    <cofactor evidence="1">
        <name>Co(2+)</name>
        <dbReference type="ChEBI" id="CHEBI:48828"/>
    </cofactor>
</comment>
<keyword evidence="9" id="KW-0482">Metalloprotease</keyword>
<dbReference type="InterPro" id="IPR035097">
    <property type="entry name" value="M29_N-terminal"/>
</dbReference>
<dbReference type="GO" id="GO:0046872">
    <property type="term" value="F:metal ion binding"/>
    <property type="evidence" value="ECO:0007669"/>
    <property type="project" value="UniProtKB-KW"/>
</dbReference>
<dbReference type="SUPFAM" id="SSF144052">
    <property type="entry name" value="Thermophilic metalloprotease-like"/>
    <property type="match status" value="1"/>
</dbReference>
<keyword evidence="11" id="KW-1185">Reference proteome</keyword>
<dbReference type="EMBL" id="QCXQ01000002">
    <property type="protein sequence ID" value="PWF99910.1"/>
    <property type="molecule type" value="Genomic_DNA"/>
</dbReference>
<dbReference type="InterPro" id="IPR000787">
    <property type="entry name" value="Peptidase_M29"/>
</dbReference>
<comment type="cofactor">
    <cofactor evidence="3">
        <name>Zn(2+)</name>
        <dbReference type="ChEBI" id="CHEBI:29105"/>
    </cofactor>
</comment>
<sequence>MNDSNFERDLKKYAYLIVETGANVQPGQTVVVAIAVDQQPLAHLIMEAAYERGANEVIIDWKDDLTTKNYLLHTTEKSLATAPRYLEVQAKDRAADRVTRISVVSSAPDAYAEVAADRISAYQAARGRALAPVRKATQNNDLSWVVVAAAGRKWAQEVFSDLTDQAAVSALWQEIFKTTRIDQPDPEAAWDQHVKALGLKADWLNHQQFDALHYVAPHTDLTVGLPQHHLWEAAGSYDAAHHFFIPNMPTEEVFTAPDRLRVNGTVRSTRPLSYAGTLINQLQLTFKNGKIVEATAAEGEHVLQQLIETDAGSQYLGEAALVPDNSPISQSGIVFLNTLFDENAADHLAIGAAYPTNIRNGSTFTDSELLNAGLNISQVHVDFMIGSSKMAVDGLDKKGQVTPIMRNGNWV</sequence>
<evidence type="ECO:0000256" key="2">
    <source>
        <dbReference type="ARBA" id="ARBA00001946"/>
    </source>
</evidence>